<evidence type="ECO:0000256" key="1">
    <source>
        <dbReference type="ARBA" id="ARBA00007584"/>
    </source>
</evidence>
<dbReference type="PANTHER" id="PTHR12499">
    <property type="entry name" value="OPTIC ATROPHY 3 PROTEIN OPA3"/>
    <property type="match status" value="1"/>
</dbReference>
<keyword evidence="2" id="KW-0175">Coiled coil</keyword>
<evidence type="ECO:0000313" key="3">
    <source>
        <dbReference type="EnsemblMetazoa" id="PPAI000715-PA"/>
    </source>
</evidence>
<dbReference type="PANTHER" id="PTHR12499:SF0">
    <property type="entry name" value="OPTIC ATROPHY 3 PROTEIN"/>
    <property type="match status" value="1"/>
</dbReference>
<dbReference type="Pfam" id="PF07047">
    <property type="entry name" value="OPA3"/>
    <property type="match status" value="1"/>
</dbReference>
<dbReference type="AlphaFoldDB" id="A0A1B0D043"/>
<accession>A0A1B0D043</accession>
<sequence length="228" mass="26865">MKNQAKKSPFFRQYICMPPAQCNNSANLQTFQFVSLLFSLFLSVYNWWEVKAKMWSMDLGKPTTVQPLNEAMAIELGANLLGEVIHFCNWRRQVKKENKNQETMLQEKLELNLKLQELQFQAERQDAQIRELMRILADVESRTWLPKKPFKKSETSPILKTMENRRNLREFETENVRGKCSQLPLYPSIVHRALELVEKEVFSGDDIEDEETQKLGRISQALVHLRYQ</sequence>
<dbReference type="VEuPathDB" id="VectorBase:PPAPM1_008684"/>
<comment type="similarity">
    <text evidence="1">Belongs to the OPA3 family.</text>
</comment>
<protein>
    <submittedName>
        <fullName evidence="3">Uncharacterized protein</fullName>
    </submittedName>
</protein>
<reference evidence="3" key="1">
    <citation type="submission" date="2022-08" db="UniProtKB">
        <authorList>
            <consortium name="EnsemblMetazoa"/>
        </authorList>
    </citation>
    <scope>IDENTIFICATION</scope>
    <source>
        <strain evidence="3">Israel</strain>
    </source>
</reference>
<proteinExistence type="inferred from homology"/>
<name>A0A1B0D043_PHLPP</name>
<dbReference type="GO" id="GO:0019216">
    <property type="term" value="P:regulation of lipid metabolic process"/>
    <property type="evidence" value="ECO:0007669"/>
    <property type="project" value="TreeGrafter"/>
</dbReference>
<evidence type="ECO:0000313" key="4">
    <source>
        <dbReference type="Proteomes" id="UP000092462"/>
    </source>
</evidence>
<evidence type="ECO:0000256" key="2">
    <source>
        <dbReference type="ARBA" id="ARBA00023054"/>
    </source>
</evidence>
<dbReference type="EnsemblMetazoa" id="PPAI000715-RA">
    <property type="protein sequence ID" value="PPAI000715-PA"/>
    <property type="gene ID" value="PPAI000715"/>
</dbReference>
<keyword evidence="4" id="KW-1185">Reference proteome</keyword>
<dbReference type="InterPro" id="IPR010754">
    <property type="entry name" value="OPA3-like"/>
</dbReference>
<dbReference type="Proteomes" id="UP000092462">
    <property type="component" value="Unassembled WGS sequence"/>
</dbReference>
<dbReference type="EMBL" id="AJVK01009810">
    <property type="status" value="NOT_ANNOTATED_CDS"/>
    <property type="molecule type" value="Genomic_DNA"/>
</dbReference>
<dbReference type="VEuPathDB" id="VectorBase:PPAI000715"/>
<organism evidence="3 4">
    <name type="scientific">Phlebotomus papatasi</name>
    <name type="common">Sandfly</name>
    <dbReference type="NCBI Taxonomy" id="29031"/>
    <lineage>
        <taxon>Eukaryota</taxon>
        <taxon>Metazoa</taxon>
        <taxon>Ecdysozoa</taxon>
        <taxon>Arthropoda</taxon>
        <taxon>Hexapoda</taxon>
        <taxon>Insecta</taxon>
        <taxon>Pterygota</taxon>
        <taxon>Neoptera</taxon>
        <taxon>Endopterygota</taxon>
        <taxon>Diptera</taxon>
        <taxon>Nematocera</taxon>
        <taxon>Psychodoidea</taxon>
        <taxon>Psychodidae</taxon>
        <taxon>Phlebotomus</taxon>
        <taxon>Phlebotomus</taxon>
    </lineage>
</organism>
<dbReference type="GO" id="GO:0005739">
    <property type="term" value="C:mitochondrion"/>
    <property type="evidence" value="ECO:0007669"/>
    <property type="project" value="TreeGrafter"/>
</dbReference>